<comment type="function">
    <text evidence="4">Nucleoside triphosphate pyrophosphatase that hydrolyzes dTTP and UTP. May have a dual role in cell division arrest and in preventing the incorporation of modified nucleotides into cellular nucleic acids.</text>
</comment>
<comment type="catalytic activity">
    <reaction evidence="4">
        <text>UTP + H2O = UMP + diphosphate + H(+)</text>
        <dbReference type="Rhea" id="RHEA:29395"/>
        <dbReference type="ChEBI" id="CHEBI:15377"/>
        <dbReference type="ChEBI" id="CHEBI:15378"/>
        <dbReference type="ChEBI" id="CHEBI:33019"/>
        <dbReference type="ChEBI" id="CHEBI:46398"/>
        <dbReference type="ChEBI" id="CHEBI:57865"/>
        <dbReference type="EC" id="3.6.1.9"/>
    </reaction>
</comment>
<dbReference type="RefSeq" id="WP_195810926.1">
    <property type="nucleotide sequence ID" value="NZ_CP064795.1"/>
</dbReference>
<dbReference type="Gene3D" id="3.90.950.10">
    <property type="match status" value="1"/>
</dbReference>
<organism evidence="5 6">
    <name type="scientific">Salinimonas marina</name>
    <dbReference type="NCBI Taxonomy" id="2785918"/>
    <lineage>
        <taxon>Bacteria</taxon>
        <taxon>Pseudomonadati</taxon>
        <taxon>Pseudomonadota</taxon>
        <taxon>Gammaproteobacteria</taxon>
        <taxon>Alteromonadales</taxon>
        <taxon>Alteromonadaceae</taxon>
        <taxon>Alteromonas/Salinimonas group</taxon>
        <taxon>Salinimonas</taxon>
    </lineage>
</organism>
<dbReference type="KEGG" id="smaa:IT774_00760"/>
<dbReference type="CDD" id="cd00555">
    <property type="entry name" value="Maf"/>
    <property type="match status" value="1"/>
</dbReference>
<dbReference type="GO" id="GO:0005737">
    <property type="term" value="C:cytoplasm"/>
    <property type="evidence" value="ECO:0007669"/>
    <property type="project" value="UniProtKB-SubCell"/>
</dbReference>
<dbReference type="Proteomes" id="UP000595095">
    <property type="component" value="Chromosome"/>
</dbReference>
<comment type="catalytic activity">
    <reaction evidence="4">
        <text>dTTP + H2O = dTMP + diphosphate + H(+)</text>
        <dbReference type="Rhea" id="RHEA:28534"/>
        <dbReference type="ChEBI" id="CHEBI:15377"/>
        <dbReference type="ChEBI" id="CHEBI:15378"/>
        <dbReference type="ChEBI" id="CHEBI:33019"/>
        <dbReference type="ChEBI" id="CHEBI:37568"/>
        <dbReference type="ChEBI" id="CHEBI:63528"/>
        <dbReference type="EC" id="3.6.1.9"/>
    </reaction>
</comment>
<comment type="subcellular location">
    <subcellularLocation>
        <location evidence="4">Cytoplasm</location>
    </subcellularLocation>
</comment>
<dbReference type="SUPFAM" id="SSF52972">
    <property type="entry name" value="ITPase-like"/>
    <property type="match status" value="1"/>
</dbReference>
<evidence type="ECO:0000256" key="3">
    <source>
        <dbReference type="ARBA" id="ARBA00023080"/>
    </source>
</evidence>
<dbReference type="GO" id="GO:0047429">
    <property type="term" value="F:nucleoside triphosphate diphosphatase activity"/>
    <property type="evidence" value="ECO:0007669"/>
    <property type="project" value="UniProtKB-EC"/>
</dbReference>
<feature type="site" description="Important for substrate specificity" evidence="4">
    <location>
        <position position="76"/>
    </location>
</feature>
<feature type="active site" description="Proton acceptor" evidence="4">
    <location>
        <position position="75"/>
    </location>
</feature>
<dbReference type="NCBIfam" id="TIGR00172">
    <property type="entry name" value="maf"/>
    <property type="match status" value="1"/>
</dbReference>
<evidence type="ECO:0000256" key="2">
    <source>
        <dbReference type="ARBA" id="ARBA00022801"/>
    </source>
</evidence>
<protein>
    <recommendedName>
        <fullName evidence="4">dTTP/UTP pyrophosphatase</fullName>
        <shortName evidence="4">dTTPase/UTPase</shortName>
        <ecNumber evidence="4">3.6.1.9</ecNumber>
    </recommendedName>
    <alternativeName>
        <fullName evidence="4">Nucleoside triphosphate pyrophosphatase</fullName>
    </alternativeName>
    <alternativeName>
        <fullName evidence="4">Nucleotide pyrophosphatase</fullName>
        <shortName evidence="4">Nucleotide PPase</shortName>
    </alternativeName>
</protein>
<dbReference type="PANTHER" id="PTHR43213:SF5">
    <property type="entry name" value="BIFUNCTIONAL DTTP_UTP PYROPHOSPHATASE_METHYLTRANSFERASE PROTEIN-RELATED"/>
    <property type="match status" value="1"/>
</dbReference>
<dbReference type="PANTHER" id="PTHR43213">
    <property type="entry name" value="BIFUNCTIONAL DTTP/UTP PYROPHOSPHATASE/METHYLTRANSFERASE PROTEIN-RELATED"/>
    <property type="match status" value="1"/>
</dbReference>
<proteinExistence type="inferred from homology"/>
<dbReference type="InterPro" id="IPR003697">
    <property type="entry name" value="Maf-like"/>
</dbReference>
<accession>A0A7S9DXR0</accession>
<comment type="similarity">
    <text evidence="4">Belongs to the Maf family. YhdE subfamily.</text>
</comment>
<sequence length="194" mass="21075">MAPALILASASARRTALLDQMGIAHQCLPVDIDESALPDETPQAMVMRLARQKAAEAWRRLSAAQSQQSVILASDTLIEFEGQSLGKPIDKDDSIATLSRLSGNTHQVLTAVCAYRHDQRETLMVTTQVEFAPLTRADMERYWETGEPADKAGSYAIQGIGGQFVKAVHGSVSSVIGLPMYETRCLLQQFGVTV</sequence>
<keyword evidence="4" id="KW-0963">Cytoplasm</keyword>
<keyword evidence="2 4" id="KW-0378">Hydrolase</keyword>
<evidence type="ECO:0000256" key="4">
    <source>
        <dbReference type="HAMAP-Rule" id="MF_00528"/>
    </source>
</evidence>
<dbReference type="EC" id="3.6.1.9" evidence="4"/>
<name>A0A7S9DXR0_9ALTE</name>
<feature type="site" description="Important for substrate specificity" evidence="4">
    <location>
        <position position="158"/>
    </location>
</feature>
<evidence type="ECO:0000256" key="1">
    <source>
        <dbReference type="ARBA" id="ARBA00001968"/>
    </source>
</evidence>
<evidence type="ECO:0000313" key="6">
    <source>
        <dbReference type="Proteomes" id="UP000595095"/>
    </source>
</evidence>
<comment type="cofactor">
    <cofactor evidence="1 4">
        <name>a divalent metal cation</name>
        <dbReference type="ChEBI" id="CHEBI:60240"/>
    </cofactor>
</comment>
<dbReference type="GO" id="GO:0009117">
    <property type="term" value="P:nucleotide metabolic process"/>
    <property type="evidence" value="ECO:0007669"/>
    <property type="project" value="UniProtKB-KW"/>
</dbReference>
<dbReference type="EMBL" id="CP064795">
    <property type="protein sequence ID" value="QPG05843.1"/>
    <property type="molecule type" value="Genomic_DNA"/>
</dbReference>
<keyword evidence="3 4" id="KW-0546">Nucleotide metabolism</keyword>
<dbReference type="Pfam" id="PF02545">
    <property type="entry name" value="Maf"/>
    <property type="match status" value="1"/>
</dbReference>
<dbReference type="PIRSF" id="PIRSF006305">
    <property type="entry name" value="Maf"/>
    <property type="match status" value="1"/>
</dbReference>
<gene>
    <name evidence="5" type="primary">maf</name>
    <name evidence="5" type="ORF">IT774_00760</name>
</gene>
<dbReference type="AlphaFoldDB" id="A0A7S9DXR0"/>
<comment type="caution">
    <text evidence="4">Lacks conserved residue(s) required for the propagation of feature annotation.</text>
</comment>
<evidence type="ECO:0000313" key="5">
    <source>
        <dbReference type="EMBL" id="QPG05843.1"/>
    </source>
</evidence>
<feature type="site" description="Important for substrate specificity" evidence="4">
    <location>
        <position position="13"/>
    </location>
</feature>
<reference evidence="5 6" key="1">
    <citation type="submission" date="2020-11" db="EMBL/GenBank/DDBJ databases">
        <title>Complete genome sequence for Salinimonas sp. strain G2-b.</title>
        <authorList>
            <person name="Park S.-J."/>
        </authorList>
    </citation>
    <scope>NUCLEOTIDE SEQUENCE [LARGE SCALE GENOMIC DNA]</scope>
    <source>
        <strain evidence="5 6">G2-b</strain>
    </source>
</reference>
<keyword evidence="6" id="KW-1185">Reference proteome</keyword>
<dbReference type="HAMAP" id="MF_00528">
    <property type="entry name" value="Maf"/>
    <property type="match status" value="1"/>
</dbReference>
<dbReference type="InterPro" id="IPR029001">
    <property type="entry name" value="ITPase-like_fam"/>
</dbReference>